<evidence type="ECO:0000313" key="3">
    <source>
        <dbReference type="Proteomes" id="UP000235116"/>
    </source>
</evidence>
<dbReference type="Pfam" id="PF01295">
    <property type="entry name" value="Adenylate_cycl"/>
    <property type="match status" value="1"/>
</dbReference>
<organism evidence="2 3">
    <name type="scientific">Ketobacter alkanivorans</name>
    <dbReference type="NCBI Taxonomy" id="1917421"/>
    <lineage>
        <taxon>Bacteria</taxon>
        <taxon>Pseudomonadati</taxon>
        <taxon>Pseudomonadota</taxon>
        <taxon>Gammaproteobacteria</taxon>
        <taxon>Pseudomonadales</taxon>
        <taxon>Ketobacteraceae</taxon>
        <taxon>Ketobacter</taxon>
    </lineage>
</organism>
<accession>A0A2K9LP52</accession>
<sequence>MTQQREIAPDLQDGIDRKLLKQLKERFLEVNRGRLERMLSTLSSRHRMFLDSLPLLLHINHPSLPGYMSGATPCGVSGFTPNKDNLRAAQSISRSFVFHRKAHQQERIFSIFLMGSTGTVAHSDTSDMDIWVCYDPGLKQVAIDELQDKLTGIEQWADAMGLEVHFFLMDPIRFRNGVRSDLSGEDCGSAQHYLLLDEFYRTSIMVAGRYPLWWMIPAYDEKRYQEISETLLDKRFLKKDDCVDFGGISDFPAGEFIGAGMWQLYKGIDSPYKSVIKIVLTEVYASEFPNVESLSIVYKKAVYSGRLDLDELDPYVMLYRKIEQYLVNRNELRRLELIRHCFYFKVNESLSRTPRAGDANWRFQLMTRLVREWGWDEPYLKQLDNRKFWKVNRVRDERQELVQELNHSYRFLSSFARDNNIEALIKQDDMNILGRKLYAAFERKGGKIELVNPGITSSLVEDHLSFHYVRDAEHGINNYWSVFPGYLKTKEAKGREPIRKTRSVLELIAWCYFNGLLDQDTRLSVEPNGTDLTEHELQLTVQSFFQTNPEGAPYAAQQNFEHSAYPTQITLYINAGVDPMRPMTQKGIHRLSDQSDALSYSAFHHNLAITVDQITCNSWGEIICSLYSGENALIDCLVHYMRQIPPDGSIPLPRLDVRCYCTSRATSIANRVEELFRDIIACYYSGTRALNTRYILEIEQFLYMLQFKRNTPYVRGLRSHKDLIDCLNETQASYSPLVVDRNALSRHPLRVVAKMGVPGRIQVFYQRNSEKSDIFIHDEKGSIFFTQKQYFDENTALNPIRHFLENIQLRRSTLDQRERAPTGKVAYYEIKRNNRGDMQTDRKTFPPMETEANHHSVQAIAQTGTFGDVFYTVYCDNREFSQLEYGDALFAAVAGYIASLRRNRERYPCYITDLDLSQLDLQQGEELQTVQYLQHKEKLESAINQALKIP</sequence>
<dbReference type="KEGG" id="kak:Kalk_09215"/>
<keyword evidence="3" id="KW-1185">Reference proteome</keyword>
<dbReference type="Proteomes" id="UP000235116">
    <property type="component" value="Chromosome"/>
</dbReference>
<dbReference type="InterPro" id="IPR000274">
    <property type="entry name" value="Adenylate_cyclase_1"/>
</dbReference>
<feature type="domain" description="Adenylate cyclase class-I N-terminal" evidence="1">
    <location>
        <begin position="20"/>
        <end position="214"/>
    </location>
</feature>
<dbReference type="PIRSF" id="PIRSF001444">
    <property type="entry name" value="Adenylate_cycl"/>
    <property type="match status" value="1"/>
</dbReference>
<dbReference type="AlphaFoldDB" id="A0A2K9LP52"/>
<dbReference type="OrthoDB" id="5571448at2"/>
<protein>
    <recommendedName>
        <fullName evidence="1">Adenylate cyclase class-I N-terminal domain-containing protein</fullName>
    </recommendedName>
</protein>
<dbReference type="PANTHER" id="PTHR38760">
    <property type="entry name" value="ADENYLATE CYCLASE"/>
    <property type="match status" value="1"/>
</dbReference>
<dbReference type="InterPro" id="IPR024685">
    <property type="entry name" value="Adenylate_cyclase_1_N"/>
</dbReference>
<dbReference type="Pfam" id="PF12633">
    <property type="entry name" value="Adenyl_cycl_N"/>
    <property type="match status" value="1"/>
</dbReference>
<name>A0A2K9LP52_9GAMM</name>
<gene>
    <name evidence="2" type="ORF">Kalk_09215</name>
</gene>
<dbReference type="GO" id="GO:0006171">
    <property type="term" value="P:cAMP biosynthetic process"/>
    <property type="evidence" value="ECO:0007669"/>
    <property type="project" value="InterPro"/>
</dbReference>
<reference evidence="3" key="1">
    <citation type="submission" date="2017-08" db="EMBL/GenBank/DDBJ databases">
        <title>Direct submision.</title>
        <authorList>
            <person name="Kim S.-J."/>
            <person name="Rhee S.-K."/>
        </authorList>
    </citation>
    <scope>NUCLEOTIDE SEQUENCE [LARGE SCALE GENOMIC DNA]</scope>
    <source>
        <strain evidence="3">GI5</strain>
    </source>
</reference>
<proteinExistence type="predicted"/>
<dbReference type="GO" id="GO:0004016">
    <property type="term" value="F:adenylate cyclase activity"/>
    <property type="evidence" value="ECO:0007669"/>
    <property type="project" value="InterPro"/>
</dbReference>
<evidence type="ECO:0000313" key="2">
    <source>
        <dbReference type="EMBL" id="AUM12584.1"/>
    </source>
</evidence>
<dbReference type="PANTHER" id="PTHR38760:SF1">
    <property type="entry name" value="ADENYLATE CYCLASE"/>
    <property type="match status" value="1"/>
</dbReference>
<dbReference type="RefSeq" id="WP_101893954.1">
    <property type="nucleotide sequence ID" value="NZ_CP022684.1"/>
</dbReference>
<evidence type="ECO:0000259" key="1">
    <source>
        <dbReference type="Pfam" id="PF12633"/>
    </source>
</evidence>
<dbReference type="EMBL" id="CP022684">
    <property type="protein sequence ID" value="AUM12584.1"/>
    <property type="molecule type" value="Genomic_DNA"/>
</dbReference>